<protein>
    <submittedName>
        <fullName evidence="2">Uncharacterized protein</fullName>
    </submittedName>
</protein>
<organism evidence="2 3">
    <name type="scientific">Durusdinium trenchii</name>
    <dbReference type="NCBI Taxonomy" id="1381693"/>
    <lineage>
        <taxon>Eukaryota</taxon>
        <taxon>Sar</taxon>
        <taxon>Alveolata</taxon>
        <taxon>Dinophyceae</taxon>
        <taxon>Suessiales</taxon>
        <taxon>Symbiodiniaceae</taxon>
        <taxon>Durusdinium</taxon>
    </lineage>
</organism>
<feature type="transmembrane region" description="Helical" evidence="1">
    <location>
        <begin position="469"/>
        <end position="488"/>
    </location>
</feature>
<feature type="transmembrane region" description="Helical" evidence="1">
    <location>
        <begin position="319"/>
        <end position="340"/>
    </location>
</feature>
<evidence type="ECO:0000256" key="1">
    <source>
        <dbReference type="SAM" id="Phobius"/>
    </source>
</evidence>
<evidence type="ECO:0000313" key="3">
    <source>
        <dbReference type="Proteomes" id="UP001642484"/>
    </source>
</evidence>
<name>A0ABP0SYT5_9DINO</name>
<proteinExistence type="predicted"/>
<keyword evidence="1" id="KW-0812">Transmembrane</keyword>
<evidence type="ECO:0000313" key="2">
    <source>
        <dbReference type="EMBL" id="CAK9117346.1"/>
    </source>
</evidence>
<gene>
    <name evidence="2" type="ORF">CCMP2556_LOCUS54687</name>
</gene>
<keyword evidence="1" id="KW-1133">Transmembrane helix</keyword>
<feature type="transmembrane region" description="Helical" evidence="1">
    <location>
        <begin position="385"/>
        <end position="410"/>
    </location>
</feature>
<keyword evidence="1" id="KW-0472">Membrane</keyword>
<sequence length="519" mass="58715">MKNRLSRAVGQAPVDEAYSSLVTAASENDLDVKWHFRRLDPSEADIYLDALFGPMYFKYERFQKERTCQTRFSDYMMVSLFLLLNAVLQMAIAFKIDQVALRTYGEVGHALFNGACWRVSAAQQFVGLLYPEDFKDSSDFDCTQPLLTLSMLPDKLDLNKDGYWSVDEAYKMSKELHDRGSRMGANLTENLMHMAKYDVKHRAGSKSDLSKHQLDMDFFQHFRGKIEMCLPVDPKLCGNLEADGKLAKMLPERDDGQERVEECRENFGSFCTKLFGNDYEWIHYATSELCGHSKFERKSGINVAVYEAVSTYKGEPDSILGTTFVSFLVLLLFIWGMLMIKEFLYIYNFMYVVWYMPSTTDDDENFASVVDGKILVRKMPSMHKIFGLVCVALPRLVIAVVILTVGASFLSATNNLQDLVLNSTALCFLIEVDNMIHASFLGENFEKHVTDQCDAIKVPSSSSGTWQPYLFLAVALFTTAGWTGWSYFNRRGLAAIGTGMECLCHFAGDCYASSFVSTS</sequence>
<comment type="caution">
    <text evidence="2">The sequence shown here is derived from an EMBL/GenBank/DDBJ whole genome shotgun (WGS) entry which is preliminary data.</text>
</comment>
<keyword evidence="3" id="KW-1185">Reference proteome</keyword>
<accession>A0ABP0SYT5</accession>
<feature type="transmembrane region" description="Helical" evidence="1">
    <location>
        <begin position="75"/>
        <end position="94"/>
    </location>
</feature>
<dbReference type="Proteomes" id="UP001642484">
    <property type="component" value="Unassembled WGS sequence"/>
</dbReference>
<dbReference type="EMBL" id="CAXAMN010028661">
    <property type="protein sequence ID" value="CAK9117346.1"/>
    <property type="molecule type" value="Genomic_DNA"/>
</dbReference>
<reference evidence="2 3" key="1">
    <citation type="submission" date="2024-02" db="EMBL/GenBank/DDBJ databases">
        <authorList>
            <person name="Chen Y."/>
            <person name="Shah S."/>
            <person name="Dougan E. K."/>
            <person name="Thang M."/>
            <person name="Chan C."/>
        </authorList>
    </citation>
    <scope>NUCLEOTIDE SEQUENCE [LARGE SCALE GENOMIC DNA]</scope>
</reference>